<evidence type="ECO:0000256" key="4">
    <source>
        <dbReference type="SAM" id="MobiDB-lite"/>
    </source>
</evidence>
<proteinExistence type="predicted"/>
<feature type="repeat" description="WD" evidence="3">
    <location>
        <begin position="390"/>
        <end position="430"/>
    </location>
</feature>
<evidence type="ECO:0000256" key="1">
    <source>
        <dbReference type="ARBA" id="ARBA00022574"/>
    </source>
</evidence>
<dbReference type="SMART" id="SM00320">
    <property type="entry name" value="WD40"/>
    <property type="match status" value="7"/>
</dbReference>
<name>A0A8E2JEG3_9PEZI</name>
<feature type="region of interest" description="Disordered" evidence="4">
    <location>
        <begin position="290"/>
        <end position="320"/>
    </location>
</feature>
<feature type="region of interest" description="Disordered" evidence="4">
    <location>
        <begin position="907"/>
        <end position="964"/>
    </location>
</feature>
<organism evidence="5 6">
    <name type="scientific">Lepidopterella palustris CBS 459.81</name>
    <dbReference type="NCBI Taxonomy" id="1314670"/>
    <lineage>
        <taxon>Eukaryota</taxon>
        <taxon>Fungi</taxon>
        <taxon>Dikarya</taxon>
        <taxon>Ascomycota</taxon>
        <taxon>Pezizomycotina</taxon>
        <taxon>Dothideomycetes</taxon>
        <taxon>Pleosporomycetidae</taxon>
        <taxon>Mytilinidiales</taxon>
        <taxon>Argynnaceae</taxon>
        <taxon>Lepidopterella</taxon>
    </lineage>
</organism>
<feature type="region of interest" description="Disordered" evidence="4">
    <location>
        <begin position="55"/>
        <end position="119"/>
    </location>
</feature>
<feature type="region of interest" description="Disordered" evidence="4">
    <location>
        <begin position="355"/>
        <end position="375"/>
    </location>
</feature>
<dbReference type="PANTHER" id="PTHR14221">
    <property type="entry name" value="WD REPEAT DOMAIN 44"/>
    <property type="match status" value="1"/>
</dbReference>
<dbReference type="PROSITE" id="PS50294">
    <property type="entry name" value="WD_REPEATS_REGION"/>
    <property type="match status" value="3"/>
</dbReference>
<dbReference type="FunFam" id="2.130.10.10:FF:000697">
    <property type="entry name" value="WD repeat protein, variant"/>
    <property type="match status" value="1"/>
</dbReference>
<feature type="region of interest" description="Disordered" evidence="4">
    <location>
        <begin position="147"/>
        <end position="181"/>
    </location>
</feature>
<dbReference type="Pfam" id="PF00400">
    <property type="entry name" value="WD40"/>
    <property type="match status" value="4"/>
</dbReference>
<feature type="compositionally biased region" description="Polar residues" evidence="4">
    <location>
        <begin position="159"/>
        <end position="179"/>
    </location>
</feature>
<feature type="compositionally biased region" description="Polar residues" evidence="4">
    <location>
        <begin position="846"/>
        <end position="878"/>
    </location>
</feature>
<dbReference type="InterPro" id="IPR036322">
    <property type="entry name" value="WD40_repeat_dom_sf"/>
</dbReference>
<feature type="compositionally biased region" description="Polar residues" evidence="4">
    <location>
        <begin position="56"/>
        <end position="72"/>
    </location>
</feature>
<evidence type="ECO:0000313" key="5">
    <source>
        <dbReference type="EMBL" id="OCK79640.1"/>
    </source>
</evidence>
<feature type="repeat" description="WD" evidence="3">
    <location>
        <begin position="317"/>
        <end position="348"/>
    </location>
</feature>
<feature type="compositionally biased region" description="Low complexity" evidence="4">
    <location>
        <begin position="108"/>
        <end position="117"/>
    </location>
</feature>
<sequence length="1006" mass="109288">MQNTLLGSADFRLFSSIPEFLQPPVLLPGTLCTTTYSTHEAIHAMANALPKIRVTDPQSKDSTPQIASSTQHPGVEGPETAKLAKPHAKGDRPVSSGKTSPTKVRGFSGSSSTLSNSQEIQNGGINSRIQSQAAIDPLSQHILKRTNTQTTLPPKLRSPTENGSSQSLVLGSETFSDTKQPADALREISSGASKDKKHCDMAGLGSPGVVKGVSFLSRFIGNKRKATLDGAGDDESEAGDLRPEGMDAQLFSQPIDNIGFSPRHPQPPAYIKVRSRFKKEKEFNRLFLAQELRSRRTPPGKTKSANGANAPPTPSGSAAINDPIWAIEFSKDGKYLAAGGQDKIVRVWAVISTPEERRAHEQEEAETEAAEDKPLHLNAPVFHTKTHREYHGHTATVLDLSWSKNNFLLSSSMDKTVRLWHVSRNECLCTFKHTDFVPSIQFHPRDDRFFLAGSLDTKLRLWSIPDKSVAFWCQLPDMITAVSFTPDGKTCIAGTLNGRCLFYDTEGLKYQTEIHVKSSHGKNAKGSKITGIQSISFPPENVNGEVKLLISSNDSRIRLYNYRDKSLEVKFKGHENACSQIRASFADDAGYVICGSEDCKAYMWSTGPAEGEKRNQRPMEMFEAHTSITTCAILAPVKTRQLLSNSEDPVYDICNPPPVTLISRAESVNSSRAPTDAGSVRATPTAGESTFKRVEESPAYIARSAHPKGNIIVTADYTGAIKVFRQDCAYQKRLRASDGHESSSVFPKRVGTSAFGRPSSIATRTSGRTRRDSNSTQPPSDRILSWRQDIAKNGSFDSASGSGRGRKLRSVSPRKSLGQVSMASSRNLDSTPPFFPTTTTDTLPSSIRTTSPKTSISLDPTPADSTASTSPIGPNPQLQAPPEDTNPLSIQGGQSWAFWNTSSYRDQMPHSAQLAPPQRLPLRKMESEVSALSSEEEDEEEDEKEDEVAAAGTANTVAEGGGEEDIRCRKCGGVAFKARVVRSPGPGSGVGKEDKRLVCTRCGMPV</sequence>
<keyword evidence="2" id="KW-0677">Repeat</keyword>
<feature type="compositionally biased region" description="Acidic residues" evidence="4">
    <location>
        <begin position="934"/>
        <end position="948"/>
    </location>
</feature>
<dbReference type="InterPro" id="IPR015943">
    <property type="entry name" value="WD40/YVTN_repeat-like_dom_sf"/>
</dbReference>
<dbReference type="OrthoDB" id="1932312at2759"/>
<protein>
    <submittedName>
        <fullName evidence="5">WD40 repeat-like protein</fullName>
    </submittedName>
</protein>
<dbReference type="InterPro" id="IPR001680">
    <property type="entry name" value="WD40_rpt"/>
</dbReference>
<dbReference type="InterPro" id="IPR040324">
    <property type="entry name" value="WDR44/Dgr2"/>
</dbReference>
<reference evidence="5 6" key="1">
    <citation type="journal article" date="2016" name="Nat. Commun.">
        <title>Ectomycorrhizal ecology is imprinted in the genome of the dominant symbiotic fungus Cenococcum geophilum.</title>
        <authorList>
            <consortium name="DOE Joint Genome Institute"/>
            <person name="Peter M."/>
            <person name="Kohler A."/>
            <person name="Ohm R.A."/>
            <person name="Kuo A."/>
            <person name="Krutzmann J."/>
            <person name="Morin E."/>
            <person name="Arend M."/>
            <person name="Barry K.W."/>
            <person name="Binder M."/>
            <person name="Choi C."/>
            <person name="Clum A."/>
            <person name="Copeland A."/>
            <person name="Grisel N."/>
            <person name="Haridas S."/>
            <person name="Kipfer T."/>
            <person name="LaButti K."/>
            <person name="Lindquist E."/>
            <person name="Lipzen A."/>
            <person name="Maire R."/>
            <person name="Meier B."/>
            <person name="Mihaltcheva S."/>
            <person name="Molinier V."/>
            <person name="Murat C."/>
            <person name="Poggeler S."/>
            <person name="Quandt C.A."/>
            <person name="Sperisen C."/>
            <person name="Tritt A."/>
            <person name="Tisserant E."/>
            <person name="Crous P.W."/>
            <person name="Henrissat B."/>
            <person name="Nehls U."/>
            <person name="Egli S."/>
            <person name="Spatafora J.W."/>
            <person name="Grigoriev I.V."/>
            <person name="Martin F.M."/>
        </authorList>
    </citation>
    <scope>NUCLEOTIDE SEQUENCE [LARGE SCALE GENOMIC DNA]</scope>
    <source>
        <strain evidence="5 6">CBS 459.81</strain>
    </source>
</reference>
<dbReference type="AlphaFoldDB" id="A0A8E2JEG3"/>
<feature type="region of interest" description="Disordered" evidence="4">
    <location>
        <begin position="667"/>
        <end position="691"/>
    </location>
</feature>
<dbReference type="Gene3D" id="2.130.10.10">
    <property type="entry name" value="YVTN repeat-like/Quinoprotein amine dehydrogenase"/>
    <property type="match status" value="1"/>
</dbReference>
<evidence type="ECO:0000313" key="6">
    <source>
        <dbReference type="Proteomes" id="UP000250266"/>
    </source>
</evidence>
<keyword evidence="6" id="KW-1185">Reference proteome</keyword>
<dbReference type="Proteomes" id="UP000250266">
    <property type="component" value="Unassembled WGS sequence"/>
</dbReference>
<dbReference type="PROSITE" id="PS50082">
    <property type="entry name" value="WD_REPEATS_2"/>
    <property type="match status" value="3"/>
</dbReference>
<gene>
    <name evidence="5" type="ORF">K432DRAFT_443752</name>
</gene>
<evidence type="ECO:0000256" key="3">
    <source>
        <dbReference type="PROSITE-ProRule" id="PRU00221"/>
    </source>
</evidence>
<dbReference type="SUPFAM" id="SSF50978">
    <property type="entry name" value="WD40 repeat-like"/>
    <property type="match status" value="1"/>
</dbReference>
<feature type="compositionally biased region" description="Low complexity" evidence="4">
    <location>
        <begin position="828"/>
        <end position="845"/>
    </location>
</feature>
<keyword evidence="1 3" id="KW-0853">WD repeat</keyword>
<dbReference type="EMBL" id="KV744995">
    <property type="protein sequence ID" value="OCK79640.1"/>
    <property type="molecule type" value="Genomic_DNA"/>
</dbReference>
<feature type="compositionally biased region" description="Polar residues" evidence="4">
    <location>
        <begin position="818"/>
        <end position="827"/>
    </location>
</feature>
<accession>A0A8E2JEG3</accession>
<dbReference type="PANTHER" id="PTHR14221:SF0">
    <property type="entry name" value="WD REPEAT-CONTAINING PROTEIN 44"/>
    <property type="match status" value="1"/>
</dbReference>
<evidence type="ECO:0000256" key="2">
    <source>
        <dbReference type="ARBA" id="ARBA00022737"/>
    </source>
</evidence>
<feature type="region of interest" description="Disordered" evidence="4">
    <location>
        <begin position="735"/>
        <end position="893"/>
    </location>
</feature>
<feature type="repeat" description="WD" evidence="3">
    <location>
        <begin position="430"/>
        <end position="464"/>
    </location>
</feature>
<dbReference type="CDD" id="cd00200">
    <property type="entry name" value="WD40"/>
    <property type="match status" value="1"/>
</dbReference>